<proteinExistence type="predicted"/>
<accession>A0AAW9R5X3</accession>
<evidence type="ECO:0000313" key="5">
    <source>
        <dbReference type="Proteomes" id="UP001364472"/>
    </source>
</evidence>
<gene>
    <name evidence="4" type="ORF">WB794_06780</name>
</gene>
<keyword evidence="3" id="KW-0812">Transmembrane</keyword>
<comment type="caution">
    <text evidence="4">The sequence shown here is derived from an EMBL/GenBank/DDBJ whole genome shotgun (WGS) entry which is preliminary data.</text>
</comment>
<dbReference type="Proteomes" id="UP001364472">
    <property type="component" value="Unassembled WGS sequence"/>
</dbReference>
<dbReference type="RefSeq" id="WP_337335091.1">
    <property type="nucleotide sequence ID" value="NZ_JBBDHC010000007.1"/>
</dbReference>
<feature type="region of interest" description="Disordered" evidence="2">
    <location>
        <begin position="223"/>
        <end position="242"/>
    </location>
</feature>
<organism evidence="4 5">
    <name type="scientific">Denitratimonas tolerans</name>
    <dbReference type="NCBI Taxonomy" id="1338420"/>
    <lineage>
        <taxon>Bacteria</taxon>
        <taxon>Pseudomonadati</taxon>
        <taxon>Pseudomonadota</taxon>
        <taxon>Gammaproteobacteria</taxon>
        <taxon>Lysobacterales</taxon>
        <taxon>Lysobacteraceae</taxon>
        <taxon>Denitratimonas</taxon>
    </lineage>
</organism>
<name>A0AAW9R5X3_9GAMM</name>
<keyword evidence="3" id="KW-0472">Membrane</keyword>
<keyword evidence="1" id="KW-0175">Coiled coil</keyword>
<dbReference type="Pfam" id="PF20567">
    <property type="entry name" value="DUF6776"/>
    <property type="match status" value="1"/>
</dbReference>
<dbReference type="AlphaFoldDB" id="A0AAW9R5X3"/>
<evidence type="ECO:0000313" key="4">
    <source>
        <dbReference type="EMBL" id="MEJ1249376.1"/>
    </source>
</evidence>
<feature type="transmembrane region" description="Helical" evidence="3">
    <location>
        <begin position="20"/>
        <end position="41"/>
    </location>
</feature>
<dbReference type="InterPro" id="IPR046703">
    <property type="entry name" value="DUF6776"/>
</dbReference>
<keyword evidence="5" id="KW-1185">Reference proteome</keyword>
<protein>
    <submittedName>
        <fullName evidence="4">DUF6776 family protein</fullName>
    </submittedName>
</protein>
<sequence length="242" mass="26689">MPPRSRPRLIITENRPGARWRAVLLVLVWIATVAVAAWSGARWASPDAGALRDGLDALQEEHAKSLQRIDRLIQKQTTLERSAQVERDAARALQDTLAERDAELASLRNDVAFFERLAGNTAQRQPLAVHSLSLEPLGDGGWRYLLILTQNLKKAAISKGSFTLQVEGSQGGALRTLEWTDLVQKPDAAALPFSFKYFQQIEGSIALPPDFIPHRVRVNVRSNQGQTEQVVPWPDASSSGVS</sequence>
<evidence type="ECO:0000256" key="1">
    <source>
        <dbReference type="SAM" id="Coils"/>
    </source>
</evidence>
<reference evidence="4 5" key="1">
    <citation type="journal article" date="2016" name="Antonie Van Leeuwenhoek">
        <title>Denitratimonas tolerans gen. nov., sp. nov., a denitrifying bacterium isolated from a bioreactor for tannery wastewater treatment.</title>
        <authorList>
            <person name="Han S.I."/>
            <person name="Kim J.O."/>
            <person name="Lee Y.R."/>
            <person name="Ekpeghere K.I."/>
            <person name="Koh S.C."/>
            <person name="Whang K.S."/>
        </authorList>
    </citation>
    <scope>NUCLEOTIDE SEQUENCE [LARGE SCALE GENOMIC DNA]</scope>
    <source>
        <strain evidence="4 5">KACC 17565</strain>
    </source>
</reference>
<feature type="coiled-coil region" evidence="1">
    <location>
        <begin position="55"/>
        <end position="110"/>
    </location>
</feature>
<evidence type="ECO:0000256" key="2">
    <source>
        <dbReference type="SAM" id="MobiDB-lite"/>
    </source>
</evidence>
<dbReference type="EMBL" id="JBBDHC010000007">
    <property type="protein sequence ID" value="MEJ1249376.1"/>
    <property type="molecule type" value="Genomic_DNA"/>
</dbReference>
<evidence type="ECO:0000256" key="3">
    <source>
        <dbReference type="SAM" id="Phobius"/>
    </source>
</evidence>
<keyword evidence="3" id="KW-1133">Transmembrane helix</keyword>